<name>A0A1F5H2E6_9BACT</name>
<dbReference type="Proteomes" id="UP000176740">
    <property type="component" value="Unassembled WGS sequence"/>
</dbReference>
<evidence type="ECO:0000256" key="1">
    <source>
        <dbReference type="SAM" id="Phobius"/>
    </source>
</evidence>
<reference evidence="2 3" key="1">
    <citation type="journal article" date="2016" name="Nat. Commun.">
        <title>Thousands of microbial genomes shed light on interconnected biogeochemical processes in an aquifer system.</title>
        <authorList>
            <person name="Anantharaman K."/>
            <person name="Brown C.T."/>
            <person name="Hug L.A."/>
            <person name="Sharon I."/>
            <person name="Castelle C.J."/>
            <person name="Probst A.J."/>
            <person name="Thomas B.C."/>
            <person name="Singh A."/>
            <person name="Wilkins M.J."/>
            <person name="Karaoz U."/>
            <person name="Brodie E.L."/>
            <person name="Williams K.H."/>
            <person name="Hubbard S.S."/>
            <person name="Banfield J.F."/>
        </authorList>
    </citation>
    <scope>NUCLEOTIDE SEQUENCE [LARGE SCALE GENOMIC DNA]</scope>
</reference>
<evidence type="ECO:0000313" key="3">
    <source>
        <dbReference type="Proteomes" id="UP000176740"/>
    </source>
</evidence>
<organism evidence="2 3">
    <name type="scientific">Candidatus Curtissbacteria bacterium RIFCSPLOWO2_01_FULL_38_11b</name>
    <dbReference type="NCBI Taxonomy" id="1797725"/>
    <lineage>
        <taxon>Bacteria</taxon>
        <taxon>Candidatus Curtissiibacteriota</taxon>
    </lineage>
</organism>
<sequence>MKHKSAQTGFSTYLVVTAVGLLVLVIIAVSYFLFLSRFVPTPEWTKTTLSTQTSQPKVGREELIAIILETSAGCCHSARLEIRPDGRVFYFAKTTDDKEIQDHANFTENQVDSLVKLIGENFLELKDRLPMPDDPLDGAIYTLSVNFLPQGPHPELRDSIVHSVRCYETRCEERFLKLKNKIIEFWGKDF</sequence>
<proteinExistence type="predicted"/>
<keyword evidence="1" id="KW-1133">Transmembrane helix</keyword>
<dbReference type="EMBL" id="MFBO01000014">
    <property type="protein sequence ID" value="OGD98217.1"/>
    <property type="molecule type" value="Genomic_DNA"/>
</dbReference>
<accession>A0A1F5H2E6</accession>
<evidence type="ECO:0000313" key="2">
    <source>
        <dbReference type="EMBL" id="OGD98217.1"/>
    </source>
</evidence>
<protein>
    <submittedName>
        <fullName evidence="2">Uncharacterized protein</fullName>
    </submittedName>
</protein>
<dbReference type="STRING" id="1797725.A3A49_00065"/>
<feature type="transmembrane region" description="Helical" evidence="1">
    <location>
        <begin position="12"/>
        <end position="34"/>
    </location>
</feature>
<dbReference type="AlphaFoldDB" id="A0A1F5H2E6"/>
<comment type="caution">
    <text evidence="2">The sequence shown here is derived from an EMBL/GenBank/DDBJ whole genome shotgun (WGS) entry which is preliminary data.</text>
</comment>
<gene>
    <name evidence="2" type="ORF">A3A49_00065</name>
</gene>
<keyword evidence="1" id="KW-0812">Transmembrane</keyword>
<keyword evidence="1" id="KW-0472">Membrane</keyword>